<comment type="caution">
    <text evidence="1">The sequence shown here is derived from an EMBL/GenBank/DDBJ whole genome shotgun (WGS) entry which is preliminary data.</text>
</comment>
<dbReference type="Proteomes" id="UP001155057">
    <property type="component" value="Unassembled WGS sequence"/>
</dbReference>
<evidence type="ECO:0000313" key="2">
    <source>
        <dbReference type="Proteomes" id="UP001155057"/>
    </source>
</evidence>
<protein>
    <submittedName>
        <fullName evidence="1">Uncharacterized protein</fullName>
    </submittedName>
</protein>
<dbReference type="RefSeq" id="WP_259123893.1">
    <property type="nucleotide sequence ID" value="NZ_JANTZO010000005.1"/>
</dbReference>
<reference evidence="1" key="1">
    <citation type="submission" date="2022-08" db="EMBL/GenBank/DDBJ databases">
        <title>Genomic Encyclopedia of Type Strains, Phase V (KMG-V): Genome sequencing to study the core and pangenomes of soil and plant-associated prokaryotes.</title>
        <authorList>
            <person name="Whitman W."/>
        </authorList>
    </citation>
    <scope>NUCLEOTIDE SEQUENCE</scope>
    <source>
        <strain evidence="1">SP3049</strain>
    </source>
</reference>
<dbReference type="EMBL" id="JANUAE010000004">
    <property type="protein sequence ID" value="MCS3709921.1"/>
    <property type="molecule type" value="Genomic_DNA"/>
</dbReference>
<proteinExistence type="predicted"/>
<name>A0A9X2Q294_9BACT</name>
<gene>
    <name evidence="1" type="ORF">GGP61_001525</name>
</gene>
<evidence type="ECO:0000313" key="1">
    <source>
        <dbReference type="EMBL" id="MCS3709921.1"/>
    </source>
</evidence>
<organism evidence="1 2">
    <name type="scientific">Salinibacter ruber</name>
    <dbReference type="NCBI Taxonomy" id="146919"/>
    <lineage>
        <taxon>Bacteria</taxon>
        <taxon>Pseudomonadati</taxon>
        <taxon>Rhodothermota</taxon>
        <taxon>Rhodothermia</taxon>
        <taxon>Rhodothermales</taxon>
        <taxon>Salinibacteraceae</taxon>
        <taxon>Salinibacter</taxon>
    </lineage>
</organism>
<accession>A0A9X2Q294</accession>
<dbReference type="AlphaFoldDB" id="A0A9X2Q294"/>
<sequence>MPSPSAKTSARETEVGEIRDQLVDERIAEIEGRPVRLSVRTNGSVVAEMVEPGRFPVSPTGYRSVLFGMKGVLRRMKGETPTPEELYTDAMTGLEGVVEKKQDTVEKAIRRCNEEKTSSPEKPISTIVDHTSPSGHKLANLLLTEEGQKREEIIEAGIRLYEKTIRLEEPEWSVIKEHRAWTRSSYQAKRQQAAETLRMLREARSRGLFDGARNLAPAIEMSTPHIQWAYQGCQESVENTSAEGTIRQVVREELGVDALTGCDLEVLAQLLVKAK</sequence>